<evidence type="ECO:0000313" key="2">
    <source>
        <dbReference type="EMBL" id="MEU3787228.1"/>
    </source>
</evidence>
<dbReference type="Proteomes" id="UP001550739">
    <property type="component" value="Unassembled WGS sequence"/>
</dbReference>
<accession>A0ABV2ZXC8</accession>
<sequence length="171" mass="18308">MRRPLAGAALAACVASTVLLSACTAGLAGPYQYYNGTGLHDATAAEAAGTWECVEGTRLTLRPDGTAAFRQLDGQEWDFDDAWRVTGTGTWELTDDAEGQELHLAMTTRTAVATRAATSAPTASPEAPATYTWRFFVDRNPQKKLVLFFFYSDPDAGNSYVMQRATASVAG</sequence>
<feature type="chain" id="PRO_5046750383" description="Lipoprotein" evidence="1">
    <location>
        <begin position="29"/>
        <end position="171"/>
    </location>
</feature>
<organism evidence="2 3">
    <name type="scientific">Streptomyces sp. 900129855</name>
    <dbReference type="NCBI Taxonomy" id="3155129"/>
    <lineage>
        <taxon>Bacteria</taxon>
        <taxon>Bacillati</taxon>
        <taxon>Actinomycetota</taxon>
        <taxon>Actinomycetes</taxon>
        <taxon>Kitasatosporales</taxon>
        <taxon>Streptomycetaceae</taxon>
        <taxon>Streptomyces</taxon>
    </lineage>
</organism>
<comment type="caution">
    <text evidence="2">The sequence shown here is derived from an EMBL/GenBank/DDBJ whole genome shotgun (WGS) entry which is preliminary data.</text>
</comment>
<keyword evidence="1" id="KW-0732">Signal</keyword>
<evidence type="ECO:0000313" key="3">
    <source>
        <dbReference type="Proteomes" id="UP001550739"/>
    </source>
</evidence>
<dbReference type="PROSITE" id="PS51257">
    <property type="entry name" value="PROKAR_LIPOPROTEIN"/>
    <property type="match status" value="1"/>
</dbReference>
<reference evidence="2 3" key="1">
    <citation type="submission" date="2024-06" db="EMBL/GenBank/DDBJ databases">
        <title>The Natural Products Discovery Center: Release of the First 8490 Sequenced Strains for Exploring Actinobacteria Biosynthetic Diversity.</title>
        <authorList>
            <person name="Kalkreuter E."/>
            <person name="Kautsar S.A."/>
            <person name="Yang D."/>
            <person name="Bader C.D."/>
            <person name="Teijaro C.N."/>
            <person name="Fluegel L."/>
            <person name="Davis C.M."/>
            <person name="Simpson J.R."/>
            <person name="Lauterbach L."/>
            <person name="Steele A.D."/>
            <person name="Gui C."/>
            <person name="Meng S."/>
            <person name="Li G."/>
            <person name="Viehrig K."/>
            <person name="Ye F."/>
            <person name="Su P."/>
            <person name="Kiefer A.F."/>
            <person name="Nichols A."/>
            <person name="Cepeda A.J."/>
            <person name="Yan W."/>
            <person name="Fan B."/>
            <person name="Jiang Y."/>
            <person name="Adhikari A."/>
            <person name="Zheng C.-J."/>
            <person name="Schuster L."/>
            <person name="Cowan T.M."/>
            <person name="Smanski M.J."/>
            <person name="Chevrette M.G."/>
            <person name="De Carvalho L.P.S."/>
            <person name="Shen B."/>
        </authorList>
    </citation>
    <scope>NUCLEOTIDE SEQUENCE [LARGE SCALE GENOMIC DNA]</scope>
    <source>
        <strain evidence="2 3">NPDC033843</strain>
    </source>
</reference>
<proteinExistence type="predicted"/>
<gene>
    <name evidence="2" type="ORF">AB0E89_43025</name>
</gene>
<dbReference type="RefSeq" id="WP_361709565.1">
    <property type="nucleotide sequence ID" value="NZ_JBEZVE010000038.1"/>
</dbReference>
<evidence type="ECO:0008006" key="4">
    <source>
        <dbReference type="Google" id="ProtNLM"/>
    </source>
</evidence>
<protein>
    <recommendedName>
        <fullName evidence="4">Lipoprotein</fullName>
    </recommendedName>
</protein>
<name>A0ABV2ZXC8_9ACTN</name>
<dbReference type="EMBL" id="JBEZVE010000038">
    <property type="protein sequence ID" value="MEU3787228.1"/>
    <property type="molecule type" value="Genomic_DNA"/>
</dbReference>
<feature type="signal peptide" evidence="1">
    <location>
        <begin position="1"/>
        <end position="28"/>
    </location>
</feature>
<evidence type="ECO:0000256" key="1">
    <source>
        <dbReference type="SAM" id="SignalP"/>
    </source>
</evidence>
<keyword evidence="3" id="KW-1185">Reference proteome</keyword>